<dbReference type="RefSeq" id="WP_170135595.1">
    <property type="nucleotide sequence ID" value="NZ_FOMX01000020.1"/>
</dbReference>
<dbReference type="AlphaFoldDB" id="A0A1I2DUJ5"/>
<dbReference type="EMBL" id="FOMX01000020">
    <property type="protein sequence ID" value="SFE83600.1"/>
    <property type="molecule type" value="Genomic_DNA"/>
</dbReference>
<proteinExistence type="predicted"/>
<reference evidence="2" key="1">
    <citation type="submission" date="2016-10" db="EMBL/GenBank/DDBJ databases">
        <authorList>
            <person name="Varghese N."/>
            <person name="Submissions S."/>
        </authorList>
    </citation>
    <scope>NUCLEOTIDE SEQUENCE [LARGE SCALE GENOMIC DNA]</scope>
    <source>
        <strain evidence="2">ATCC 25963</strain>
    </source>
</reference>
<dbReference type="STRING" id="54.SAMN02745121_05742"/>
<evidence type="ECO:0000313" key="2">
    <source>
        <dbReference type="Proteomes" id="UP000199400"/>
    </source>
</evidence>
<gene>
    <name evidence="1" type="ORF">SAMN02745121_05742</name>
</gene>
<name>A0A1I2DUJ5_9BACT</name>
<sequence length="336" mass="35266">MRHLLASAPLLACVPDLAVDLARVDAPRVLAVRAEPAEVVPGEPVALSALYVDAGGTLVDGPLEWAFCGARRPLAELGPVSRACLERDGDAILPLGTGLAVTAPAPADGCRLFGPEPPPAVGDQPAGRPVDPDITGGYYQPLRVSAGDDDADLTLFQLRITCGLAGADPQQSAEYRTRARPNRAPAVVALERDGDALEPGVAVTVAPGDELPLRLVWETCPEQPTCGDGLCTLDEAADSCPGDCGGPIGCGGAETYLRFDPSTLELVTTREAIRVAWYATGGRYTAARTGRSPDEPEAFSDNTWTAPETAGDHTLWIVVRDDRGAAVWRELSVRVE</sequence>
<accession>A0A1I2DUJ5</accession>
<keyword evidence="2" id="KW-1185">Reference proteome</keyword>
<protein>
    <submittedName>
        <fullName evidence="1">Uncharacterized protein</fullName>
    </submittedName>
</protein>
<dbReference type="Proteomes" id="UP000199400">
    <property type="component" value="Unassembled WGS sequence"/>
</dbReference>
<evidence type="ECO:0000313" key="1">
    <source>
        <dbReference type="EMBL" id="SFE83600.1"/>
    </source>
</evidence>
<organism evidence="1 2">
    <name type="scientific">Nannocystis exedens</name>
    <dbReference type="NCBI Taxonomy" id="54"/>
    <lineage>
        <taxon>Bacteria</taxon>
        <taxon>Pseudomonadati</taxon>
        <taxon>Myxococcota</taxon>
        <taxon>Polyangia</taxon>
        <taxon>Nannocystales</taxon>
        <taxon>Nannocystaceae</taxon>
        <taxon>Nannocystis</taxon>
    </lineage>
</organism>